<keyword evidence="3" id="KW-1185">Reference proteome</keyword>
<proteinExistence type="predicted"/>
<dbReference type="Pfam" id="PF17919">
    <property type="entry name" value="RT_RNaseH_2"/>
    <property type="match status" value="1"/>
</dbReference>
<dbReference type="InterPro" id="IPR043502">
    <property type="entry name" value="DNA/RNA_pol_sf"/>
</dbReference>
<protein>
    <recommendedName>
        <fullName evidence="1">Reverse transcriptase/retrotransposon-derived protein RNase H-like domain-containing protein</fullName>
    </recommendedName>
</protein>
<evidence type="ECO:0000313" key="3">
    <source>
        <dbReference type="Proteomes" id="UP000075243"/>
    </source>
</evidence>
<dbReference type="EMBL" id="KQ483772">
    <property type="protein sequence ID" value="KYP41441.1"/>
    <property type="molecule type" value="Genomic_DNA"/>
</dbReference>
<dbReference type="SUPFAM" id="SSF56672">
    <property type="entry name" value="DNA/RNA polymerases"/>
    <property type="match status" value="2"/>
</dbReference>
<organism evidence="2 3">
    <name type="scientific">Cajanus cajan</name>
    <name type="common">Pigeon pea</name>
    <name type="synonym">Cajanus indicus</name>
    <dbReference type="NCBI Taxonomy" id="3821"/>
    <lineage>
        <taxon>Eukaryota</taxon>
        <taxon>Viridiplantae</taxon>
        <taxon>Streptophyta</taxon>
        <taxon>Embryophyta</taxon>
        <taxon>Tracheophyta</taxon>
        <taxon>Spermatophyta</taxon>
        <taxon>Magnoliopsida</taxon>
        <taxon>eudicotyledons</taxon>
        <taxon>Gunneridae</taxon>
        <taxon>Pentapetalae</taxon>
        <taxon>rosids</taxon>
        <taxon>fabids</taxon>
        <taxon>Fabales</taxon>
        <taxon>Fabaceae</taxon>
        <taxon>Papilionoideae</taxon>
        <taxon>50 kb inversion clade</taxon>
        <taxon>NPAAA clade</taxon>
        <taxon>indigoferoid/millettioid clade</taxon>
        <taxon>Phaseoleae</taxon>
        <taxon>Cajanus</taxon>
    </lineage>
</organism>
<feature type="domain" description="Reverse transcriptase/retrotransposon-derived protein RNase H-like" evidence="1">
    <location>
        <begin position="89"/>
        <end position="149"/>
    </location>
</feature>
<reference evidence="2" key="1">
    <citation type="journal article" date="2012" name="Nat. Biotechnol.">
        <title>Draft genome sequence of pigeonpea (Cajanus cajan), an orphan legume crop of resource-poor farmers.</title>
        <authorList>
            <person name="Varshney R.K."/>
            <person name="Chen W."/>
            <person name="Li Y."/>
            <person name="Bharti A.K."/>
            <person name="Saxena R.K."/>
            <person name="Schlueter J.A."/>
            <person name="Donoghue M.T."/>
            <person name="Azam S."/>
            <person name="Fan G."/>
            <person name="Whaley A.M."/>
            <person name="Farmer A.D."/>
            <person name="Sheridan J."/>
            <person name="Iwata A."/>
            <person name="Tuteja R."/>
            <person name="Penmetsa R.V."/>
            <person name="Wu W."/>
            <person name="Upadhyaya H.D."/>
            <person name="Yang S.P."/>
            <person name="Shah T."/>
            <person name="Saxena K.B."/>
            <person name="Michael T."/>
            <person name="McCombie W.R."/>
            <person name="Yang B."/>
            <person name="Zhang G."/>
            <person name="Yang H."/>
            <person name="Wang J."/>
            <person name="Spillane C."/>
            <person name="Cook D.R."/>
            <person name="May G.D."/>
            <person name="Xu X."/>
            <person name="Jackson S.A."/>
        </authorList>
    </citation>
    <scope>NUCLEOTIDE SEQUENCE [LARGE SCALE GENOMIC DNA]</scope>
</reference>
<dbReference type="PANTHER" id="PTHR35046:SF9">
    <property type="entry name" value="RNA-DIRECTED DNA POLYMERASE"/>
    <property type="match status" value="1"/>
</dbReference>
<dbReference type="FunFam" id="3.30.70.270:FF:000020">
    <property type="entry name" value="Transposon Tf2-6 polyprotein-like Protein"/>
    <property type="match status" value="1"/>
</dbReference>
<dbReference type="InterPro" id="IPR043128">
    <property type="entry name" value="Rev_trsase/Diguanyl_cyclase"/>
</dbReference>
<dbReference type="Gene3D" id="3.30.70.270">
    <property type="match status" value="1"/>
</dbReference>
<evidence type="ECO:0000313" key="2">
    <source>
        <dbReference type="EMBL" id="KYP41441.1"/>
    </source>
</evidence>
<accession>A0A151RFT7</accession>
<evidence type="ECO:0000259" key="1">
    <source>
        <dbReference type="Pfam" id="PF17919"/>
    </source>
</evidence>
<dbReference type="InterPro" id="IPR041577">
    <property type="entry name" value="RT_RNaseH_2"/>
</dbReference>
<gene>
    <name evidence="2" type="ORF">KK1_037168</name>
</gene>
<dbReference type="Gramene" id="C.cajan_35465.t">
    <property type="protein sequence ID" value="C.cajan_35465.t"/>
    <property type="gene ID" value="C.cajan_35465"/>
</dbReference>
<name>A0A151RFT7_CAJCA</name>
<dbReference type="Proteomes" id="UP000075243">
    <property type="component" value="Unassembled WGS sequence"/>
</dbReference>
<dbReference type="AlphaFoldDB" id="A0A151RFT7"/>
<sequence>MCTECRAINNITIKYRHSIPRLDDMLDELHGALIFSKVDLKSDWPTPKSVGEIRSFHGLASFYRRFVKDFSTIASPLNELVKNDVPFIWGEKQEKVFHNLKDQLTHAPVLALPNFSQTFERECDASGIDIEQFSYVIKYKKGKSNLVAYELSRRYTLLTTLSSQILRFDKIKELYEQDLDFQSNNEKCLKKAFYGFYISDGYLFKMGTI</sequence>
<dbReference type="PANTHER" id="PTHR35046">
    <property type="entry name" value="ZINC KNUCKLE (CCHC-TYPE) FAMILY PROTEIN"/>
    <property type="match status" value="1"/>
</dbReference>